<evidence type="ECO:0000256" key="1">
    <source>
        <dbReference type="ARBA" id="ARBA00011982"/>
    </source>
</evidence>
<organism evidence="9 10">
    <name type="scientific">Eruca vesicaria subsp. sativa</name>
    <name type="common">Garden rocket</name>
    <name type="synonym">Eruca sativa</name>
    <dbReference type="NCBI Taxonomy" id="29727"/>
    <lineage>
        <taxon>Eukaryota</taxon>
        <taxon>Viridiplantae</taxon>
        <taxon>Streptophyta</taxon>
        <taxon>Embryophyta</taxon>
        <taxon>Tracheophyta</taxon>
        <taxon>Spermatophyta</taxon>
        <taxon>Magnoliopsida</taxon>
        <taxon>eudicotyledons</taxon>
        <taxon>Gunneridae</taxon>
        <taxon>Pentapetalae</taxon>
        <taxon>rosids</taxon>
        <taxon>malvids</taxon>
        <taxon>Brassicales</taxon>
        <taxon>Brassicaceae</taxon>
        <taxon>Brassiceae</taxon>
        <taxon>Eruca</taxon>
    </lineage>
</organism>
<reference evidence="9 10" key="1">
    <citation type="submission" date="2022-03" db="EMBL/GenBank/DDBJ databases">
        <authorList>
            <person name="Macdonald S."/>
            <person name="Ahmed S."/>
            <person name="Newling K."/>
        </authorList>
    </citation>
    <scope>NUCLEOTIDE SEQUENCE [LARGE SCALE GENOMIC DNA]</scope>
</reference>
<evidence type="ECO:0000256" key="5">
    <source>
        <dbReference type="ARBA" id="ARBA00022821"/>
    </source>
</evidence>
<evidence type="ECO:0000259" key="8">
    <source>
        <dbReference type="PROSITE" id="PS50104"/>
    </source>
</evidence>
<evidence type="ECO:0000256" key="6">
    <source>
        <dbReference type="ARBA" id="ARBA00023027"/>
    </source>
</evidence>
<dbReference type="SMART" id="SM00382">
    <property type="entry name" value="AAA"/>
    <property type="match status" value="1"/>
</dbReference>
<keyword evidence="5" id="KW-0611">Plant defense</keyword>
<dbReference type="InterPro" id="IPR000157">
    <property type="entry name" value="TIR_dom"/>
</dbReference>
<dbReference type="GO" id="GO:0061809">
    <property type="term" value="F:NAD+ nucleosidase activity, cyclic ADP-ribose generating"/>
    <property type="evidence" value="ECO:0007669"/>
    <property type="project" value="UniProtKB-EC"/>
</dbReference>
<evidence type="ECO:0000256" key="3">
    <source>
        <dbReference type="ARBA" id="ARBA00022737"/>
    </source>
</evidence>
<dbReference type="AlphaFoldDB" id="A0ABC8LAX6"/>
<comment type="catalytic activity">
    <reaction evidence="7">
        <text>NAD(+) + H2O = ADP-D-ribose + nicotinamide + H(+)</text>
        <dbReference type="Rhea" id="RHEA:16301"/>
        <dbReference type="ChEBI" id="CHEBI:15377"/>
        <dbReference type="ChEBI" id="CHEBI:15378"/>
        <dbReference type="ChEBI" id="CHEBI:17154"/>
        <dbReference type="ChEBI" id="CHEBI:57540"/>
        <dbReference type="ChEBI" id="CHEBI:57967"/>
        <dbReference type="EC" id="3.2.2.6"/>
    </reaction>
    <physiologicalReaction direction="left-to-right" evidence="7">
        <dbReference type="Rhea" id="RHEA:16302"/>
    </physiologicalReaction>
</comment>
<dbReference type="InterPro" id="IPR036390">
    <property type="entry name" value="WH_DNA-bd_sf"/>
</dbReference>
<dbReference type="Pfam" id="PF07725">
    <property type="entry name" value="LRR_3"/>
    <property type="match status" value="1"/>
</dbReference>
<dbReference type="InterPro" id="IPR002182">
    <property type="entry name" value="NB-ARC"/>
</dbReference>
<keyword evidence="3" id="KW-0677">Repeat</keyword>
<keyword evidence="10" id="KW-1185">Reference proteome</keyword>
<dbReference type="Pfam" id="PF00931">
    <property type="entry name" value="NB-ARC"/>
    <property type="match status" value="1"/>
</dbReference>
<proteinExistence type="predicted"/>
<sequence length="1061" mass="120609">MAPSSSSPRNWRYNVFVSFHGQDARKSFLSHLRRQFNENGITMFDDQGIERGQTITPALKQAIRESRISIVVLTKNYASSSWCLDELLEILKCKEPAVGQIVMTVFYGVDPSHVRKQTEDFGKVFDETCARKTEEERREWSQALTVAGNIAGEDFINWDSEAKMMEKIARDVSNKLNATSSRELDDIVGLEAHLLEMLSLLDLDYDGVKMVAISGPAGIGKSTIARALHSLLSNGFQLSCFMDNLRESYPTGLDECGLKLRLQDQLLSKILNQDDIRIRHLGVIEERLRYKKVLIILDDVNNIKQLEALAKETTWFGPGSRVVVTTENKELLQQHGIENTYNVGFPYDEGALEILCRYAFRQSYPHIGFKKLAKRVTKLCGNLPLGLRVVGSSLRGKNEEEWGEIIRRLETILDHRDIEEVLRVGYESLHENEQSLFLHIAVFSNFKDGHLVEAMFADDNLDIKYGLKILANKSLIHVFDNEKIVMHKLLRQVGRQVIQREERWKRRILIDPQEICDVLEHAEGKTAVSGISFDISDIDELSINPMAFKRMRNLRYLSVYNSKNDGNSMIDIPEALEFPRRLRLLHWKEYPRKCLPPTFHPEYLVELNMKGSQLEHLWHGSQRMTNLKNMNMYGSLHLKDLPDLSHATNLERLDLTRCESLVALPSSIGNLHKLEKLLMHKCKSLESVPTNINLASLLDVDMGGCSRLRTFPDISTNMTSLDISETAVEEVPASISMWYYLWSLSIRGTGNLKTITQFHQSLYLLDLSYTDIDKIPECNNGLDGVEYLYLAGCRRLTSLPELPGSLISLLAENCESLETVSSPLNIPKAHLNFTNCFKLDQKTRGAIMQPRPFHYKLAILPGREIPAEFVHRGHETIGPFPASSRCQACLRISRNNHKHPIDDVNVQFSYRIIGESGYAITISNGVEAYPGESTGVQTEHLCIFQCDLPEDEYIRLKLGSEIWFEFINSPFESCEIIECGVRILMEDEEEMSSGRSNKCGLDQVSGRREVLEESDDDDSDHTTDGLFSCEFVSTILLNFSSGQDHEASFSFAQLLNLHKSI</sequence>
<dbReference type="Gene3D" id="3.80.10.10">
    <property type="entry name" value="Ribonuclease Inhibitor"/>
    <property type="match status" value="2"/>
</dbReference>
<dbReference type="InterPro" id="IPR003593">
    <property type="entry name" value="AAA+_ATPase"/>
</dbReference>
<dbReference type="InterPro" id="IPR042197">
    <property type="entry name" value="Apaf_helical"/>
</dbReference>
<dbReference type="PANTHER" id="PTHR11017:SF418">
    <property type="entry name" value="DISEASE RESISTANCE PROTEIN (TIR-NBS-LRR CLASS) FAMILY-RELATED"/>
    <property type="match status" value="1"/>
</dbReference>
<dbReference type="FunFam" id="1.10.8.430:FF:000002">
    <property type="entry name" value="Disease resistance protein (TIR-NBS-LRR class)"/>
    <property type="match status" value="1"/>
</dbReference>
<dbReference type="Gene3D" id="3.40.50.300">
    <property type="entry name" value="P-loop containing nucleotide triphosphate hydrolases"/>
    <property type="match status" value="1"/>
</dbReference>
<keyword evidence="4" id="KW-0378">Hydrolase</keyword>
<dbReference type="Proteomes" id="UP001642260">
    <property type="component" value="Unassembled WGS sequence"/>
</dbReference>
<dbReference type="Pfam" id="PF01582">
    <property type="entry name" value="TIR"/>
    <property type="match status" value="1"/>
</dbReference>
<dbReference type="SUPFAM" id="SSF52058">
    <property type="entry name" value="L domain-like"/>
    <property type="match status" value="1"/>
</dbReference>
<evidence type="ECO:0000256" key="2">
    <source>
        <dbReference type="ARBA" id="ARBA00022614"/>
    </source>
</evidence>
<evidence type="ECO:0000313" key="10">
    <source>
        <dbReference type="Proteomes" id="UP001642260"/>
    </source>
</evidence>
<dbReference type="InterPro" id="IPR032675">
    <property type="entry name" value="LRR_dom_sf"/>
</dbReference>
<protein>
    <recommendedName>
        <fullName evidence="1">ADP-ribosyl cyclase/cyclic ADP-ribose hydrolase</fullName>
        <ecNumber evidence="1">3.2.2.6</ecNumber>
    </recommendedName>
</protein>
<feature type="domain" description="TIR" evidence="8">
    <location>
        <begin position="11"/>
        <end position="176"/>
    </location>
</feature>
<evidence type="ECO:0000256" key="7">
    <source>
        <dbReference type="ARBA" id="ARBA00047304"/>
    </source>
</evidence>
<dbReference type="SUPFAM" id="SSF46785">
    <property type="entry name" value="Winged helix' DNA-binding domain"/>
    <property type="match status" value="1"/>
</dbReference>
<dbReference type="SUPFAM" id="SSF52200">
    <property type="entry name" value="Toll/Interleukin receptor TIR domain"/>
    <property type="match status" value="1"/>
</dbReference>
<comment type="caution">
    <text evidence="9">The sequence shown here is derived from an EMBL/GenBank/DDBJ whole genome shotgun (WGS) entry which is preliminary data.</text>
</comment>
<keyword evidence="2" id="KW-0433">Leucine-rich repeat</keyword>
<dbReference type="EC" id="3.2.2.6" evidence="1"/>
<dbReference type="SUPFAM" id="SSF52540">
    <property type="entry name" value="P-loop containing nucleoside triphosphate hydrolases"/>
    <property type="match status" value="1"/>
</dbReference>
<dbReference type="InterPro" id="IPR035897">
    <property type="entry name" value="Toll_tir_struct_dom_sf"/>
</dbReference>
<dbReference type="PRINTS" id="PR00364">
    <property type="entry name" value="DISEASERSIST"/>
</dbReference>
<name>A0ABC8LAX6_ERUVS</name>
<dbReference type="EMBL" id="CAKOAT010490710">
    <property type="protein sequence ID" value="CAH8380604.1"/>
    <property type="molecule type" value="Genomic_DNA"/>
</dbReference>
<dbReference type="Gene3D" id="1.10.8.430">
    <property type="entry name" value="Helical domain of apoptotic protease-activating factors"/>
    <property type="match status" value="1"/>
</dbReference>
<dbReference type="InterPro" id="IPR011713">
    <property type="entry name" value="Leu-rich_rpt_3"/>
</dbReference>
<dbReference type="Pfam" id="PF23282">
    <property type="entry name" value="WHD_ROQ1"/>
    <property type="match status" value="1"/>
</dbReference>
<dbReference type="PROSITE" id="PS50104">
    <property type="entry name" value="TIR"/>
    <property type="match status" value="1"/>
</dbReference>
<dbReference type="GO" id="GO:0006952">
    <property type="term" value="P:defense response"/>
    <property type="evidence" value="ECO:0007669"/>
    <property type="project" value="UniProtKB-KW"/>
</dbReference>
<accession>A0ABC8LAX6</accession>
<dbReference type="FunFam" id="3.80.10.10:FF:000386">
    <property type="entry name" value="Disease resistance protein RPS4"/>
    <property type="match status" value="1"/>
</dbReference>
<dbReference type="InterPro" id="IPR027417">
    <property type="entry name" value="P-loop_NTPase"/>
</dbReference>
<dbReference type="Gene3D" id="3.40.50.10140">
    <property type="entry name" value="Toll/interleukin-1 receptor homology (TIR) domain"/>
    <property type="match status" value="1"/>
</dbReference>
<dbReference type="SMART" id="SM00255">
    <property type="entry name" value="TIR"/>
    <property type="match status" value="1"/>
</dbReference>
<dbReference type="FunFam" id="3.40.50.300:FF:001002">
    <property type="entry name" value="Disease resistance protein (TIR-NBS-LRR class)"/>
    <property type="match status" value="1"/>
</dbReference>
<dbReference type="PANTHER" id="PTHR11017">
    <property type="entry name" value="LEUCINE-RICH REPEAT-CONTAINING PROTEIN"/>
    <property type="match status" value="1"/>
</dbReference>
<evidence type="ECO:0000313" key="9">
    <source>
        <dbReference type="EMBL" id="CAH8380604.1"/>
    </source>
</evidence>
<gene>
    <name evidence="9" type="ORF">ERUC_LOCUS33179</name>
</gene>
<evidence type="ECO:0000256" key="4">
    <source>
        <dbReference type="ARBA" id="ARBA00022801"/>
    </source>
</evidence>
<keyword evidence="6" id="KW-0520">NAD</keyword>
<dbReference type="FunFam" id="3.40.50.10140:FF:000007">
    <property type="entry name" value="Disease resistance protein (TIR-NBS-LRR class)"/>
    <property type="match status" value="1"/>
</dbReference>
<dbReference type="InterPro" id="IPR044974">
    <property type="entry name" value="Disease_R_plants"/>
</dbReference>
<dbReference type="InterPro" id="IPR058192">
    <property type="entry name" value="WHD_ROQ1-like"/>
</dbReference>